<dbReference type="EMBL" id="CADCTS010000056">
    <property type="protein sequence ID" value="CAA9289216.1"/>
    <property type="molecule type" value="Genomic_DNA"/>
</dbReference>
<keyword evidence="2" id="KW-0812">Transmembrane</keyword>
<feature type="compositionally biased region" description="Low complexity" evidence="1">
    <location>
        <begin position="110"/>
        <end position="123"/>
    </location>
</feature>
<feature type="region of interest" description="Disordered" evidence="1">
    <location>
        <begin position="165"/>
        <end position="271"/>
    </location>
</feature>
<protein>
    <submittedName>
        <fullName evidence="3">Uncharacterized protein</fullName>
    </submittedName>
</protein>
<proteinExistence type="predicted"/>
<evidence type="ECO:0000313" key="3">
    <source>
        <dbReference type="EMBL" id="CAA9289216.1"/>
    </source>
</evidence>
<keyword evidence="2" id="KW-1133">Transmembrane helix</keyword>
<gene>
    <name evidence="3" type="ORF">AVDCRST_MAG48-387</name>
</gene>
<organism evidence="3">
    <name type="scientific">uncultured Friedmanniella sp</name>
    <dbReference type="NCBI Taxonomy" id="335381"/>
    <lineage>
        <taxon>Bacteria</taxon>
        <taxon>Bacillati</taxon>
        <taxon>Actinomycetota</taxon>
        <taxon>Actinomycetes</taxon>
        <taxon>Propionibacteriales</taxon>
        <taxon>Nocardioidaceae</taxon>
        <taxon>Friedmanniella</taxon>
        <taxon>environmental samples</taxon>
    </lineage>
</organism>
<feature type="compositionally biased region" description="Low complexity" evidence="1">
    <location>
        <begin position="238"/>
        <end position="271"/>
    </location>
</feature>
<feature type="transmembrane region" description="Helical" evidence="2">
    <location>
        <begin position="142"/>
        <end position="160"/>
    </location>
</feature>
<feature type="compositionally biased region" description="Low complexity" evidence="1">
    <location>
        <begin position="191"/>
        <end position="230"/>
    </location>
</feature>
<name>A0A6J4JW90_9ACTN</name>
<reference evidence="3" key="1">
    <citation type="submission" date="2020-02" db="EMBL/GenBank/DDBJ databases">
        <authorList>
            <person name="Meier V. D."/>
        </authorList>
    </citation>
    <scope>NUCLEOTIDE SEQUENCE</scope>
    <source>
        <strain evidence="3">AVDCRST_MAG48</strain>
    </source>
</reference>
<accession>A0A6J4JW90</accession>
<feature type="compositionally biased region" description="Polar residues" evidence="1">
    <location>
        <begin position="1"/>
        <end position="11"/>
    </location>
</feature>
<evidence type="ECO:0000256" key="2">
    <source>
        <dbReference type="SAM" id="Phobius"/>
    </source>
</evidence>
<feature type="region of interest" description="Disordered" evidence="1">
    <location>
        <begin position="91"/>
        <end position="133"/>
    </location>
</feature>
<sequence>MSTDTRPLQNPTRREAGAEEPGKPRIELSLTQVLAGALAAMTAAYLGSRLSVAGTVVGAAVASVVAAVASSVYSASLRTTQHHVRTVFQGRVDGSGLPTTVESVGDRETATPAEAPAQPSAPAVDSSTAPGARRPRLSWKNVLVAAVAAFALAGAVLTGVELATGSALSGGDGTTVGQVAEPQRRDPQPVASPSAEPSEPSPSATPSATAEPSPEPSSTPSSTPEATPEATPGPAPEPSTAAPTPSAPAPSTSTPEATPTPSADATPADEG</sequence>
<feature type="transmembrane region" description="Helical" evidence="2">
    <location>
        <begin position="52"/>
        <end position="75"/>
    </location>
</feature>
<feature type="compositionally biased region" description="Basic and acidic residues" evidence="1">
    <location>
        <begin position="12"/>
        <end position="23"/>
    </location>
</feature>
<feature type="region of interest" description="Disordered" evidence="1">
    <location>
        <begin position="1"/>
        <end position="23"/>
    </location>
</feature>
<keyword evidence="2" id="KW-0472">Membrane</keyword>
<dbReference type="AlphaFoldDB" id="A0A6J4JW90"/>
<evidence type="ECO:0000256" key="1">
    <source>
        <dbReference type="SAM" id="MobiDB-lite"/>
    </source>
</evidence>